<dbReference type="OrthoDB" id="273230at2759"/>
<protein>
    <submittedName>
        <fullName evidence="1">Uncharacterized protein</fullName>
    </submittedName>
</protein>
<proteinExistence type="predicted"/>
<name>A0A9X0AD48_9HELO</name>
<accession>A0A9X0AD48</accession>
<dbReference type="AlphaFoldDB" id="A0A9X0AD48"/>
<organism evidence="1 2">
    <name type="scientific">Sclerotinia nivalis</name>
    <dbReference type="NCBI Taxonomy" id="352851"/>
    <lineage>
        <taxon>Eukaryota</taxon>
        <taxon>Fungi</taxon>
        <taxon>Dikarya</taxon>
        <taxon>Ascomycota</taxon>
        <taxon>Pezizomycotina</taxon>
        <taxon>Leotiomycetes</taxon>
        <taxon>Helotiales</taxon>
        <taxon>Sclerotiniaceae</taxon>
        <taxon>Sclerotinia</taxon>
    </lineage>
</organism>
<evidence type="ECO:0000313" key="2">
    <source>
        <dbReference type="Proteomes" id="UP001152300"/>
    </source>
</evidence>
<dbReference type="Proteomes" id="UP001152300">
    <property type="component" value="Unassembled WGS sequence"/>
</dbReference>
<gene>
    <name evidence="1" type="ORF">OCU04_010936</name>
</gene>
<dbReference type="EMBL" id="JAPEIS010000013">
    <property type="protein sequence ID" value="KAJ8060627.1"/>
    <property type="molecule type" value="Genomic_DNA"/>
</dbReference>
<reference evidence="1" key="1">
    <citation type="submission" date="2022-11" db="EMBL/GenBank/DDBJ databases">
        <title>Genome Resource of Sclerotinia nivalis Strain SnTB1, a Plant Pathogen Isolated from American Ginseng.</title>
        <authorList>
            <person name="Fan S."/>
        </authorList>
    </citation>
    <scope>NUCLEOTIDE SEQUENCE</scope>
    <source>
        <strain evidence="1">SnTB1</strain>
    </source>
</reference>
<evidence type="ECO:0000313" key="1">
    <source>
        <dbReference type="EMBL" id="KAJ8060627.1"/>
    </source>
</evidence>
<comment type="caution">
    <text evidence="1">The sequence shown here is derived from an EMBL/GenBank/DDBJ whole genome shotgun (WGS) entry which is preliminary data.</text>
</comment>
<keyword evidence="2" id="KW-1185">Reference proteome</keyword>
<sequence length="178" mass="19670">MTPLRIQPQTYRSTIQKINSISASGKCNFSTRSANTILARNIDGGVERRACVGLPLIQRISTRSMAWNMRAGGLGMVGVGRRGYATATPADVIIEDLTEQYSVARDEFEIASEETTKNSVYAADDRAAAAEELRKLKEMYGTAIAGEHGEEIQRRVGQRVRELEQGVLALEERAREDH</sequence>